<dbReference type="Gene3D" id="3.40.1090.10">
    <property type="entry name" value="Cytosolic phospholipase A2 catalytic domain"/>
    <property type="match status" value="2"/>
</dbReference>
<evidence type="ECO:0000313" key="4">
    <source>
        <dbReference type="Proteomes" id="UP000295129"/>
    </source>
</evidence>
<evidence type="ECO:0000256" key="1">
    <source>
        <dbReference type="SAM" id="MobiDB-lite"/>
    </source>
</evidence>
<evidence type="ECO:0000313" key="3">
    <source>
        <dbReference type="EMBL" id="TDN48152.1"/>
    </source>
</evidence>
<dbReference type="GO" id="GO:0005829">
    <property type="term" value="C:cytosol"/>
    <property type="evidence" value="ECO:0007669"/>
    <property type="project" value="TreeGrafter"/>
</dbReference>
<comment type="caution">
    <text evidence="3">The sequence shown here is derived from an EMBL/GenBank/DDBJ whole genome shotgun (WGS) entry which is preliminary data.</text>
</comment>
<feature type="transmembrane region" description="Helical" evidence="2">
    <location>
        <begin position="441"/>
        <end position="459"/>
    </location>
</feature>
<dbReference type="EMBL" id="SNVV01000016">
    <property type="protein sequence ID" value="TDN48152.1"/>
    <property type="molecule type" value="Genomic_DNA"/>
</dbReference>
<dbReference type="Proteomes" id="UP000295129">
    <property type="component" value="Unassembled WGS sequence"/>
</dbReference>
<feature type="region of interest" description="Disordered" evidence="1">
    <location>
        <begin position="495"/>
        <end position="514"/>
    </location>
</feature>
<feature type="region of interest" description="Disordered" evidence="1">
    <location>
        <begin position="38"/>
        <end position="63"/>
    </location>
</feature>
<reference evidence="3 4" key="1">
    <citation type="submission" date="2019-03" db="EMBL/GenBank/DDBJ databases">
        <title>Genomic Encyclopedia of Type Strains, Phase IV (KMG-IV): sequencing the most valuable type-strain genomes for metagenomic binning, comparative biology and taxonomic classification.</title>
        <authorList>
            <person name="Goeker M."/>
        </authorList>
    </citation>
    <scope>NUCLEOTIDE SEQUENCE [LARGE SCALE GENOMIC DNA]</scope>
    <source>
        <strain evidence="3 4">DSM 12121</strain>
    </source>
</reference>
<feature type="transmembrane region" description="Helical" evidence="2">
    <location>
        <begin position="224"/>
        <end position="245"/>
    </location>
</feature>
<sequence>MPDPTPAPAAPIPVHYFAPEQAREEAWLLENRLSATPPAQAAPSLPAGAQAQPRSAVPSGHVVSGSPGLALSGGGIRSATFNLGLLQALAAQGLLKPFGYLSTVSGGGYIGSFLGRLYHRASEENIKASPLAVAQDVERKLASDEAPIIRWLRDNGRYLAPHGGKDRRFAAAVYLRNLLSVHVFLAVIFFSAFMLLAWLRSAFTATAAPELVQAAEPHYEAGPLWSLAVLALMLFISSAWSYWMVRRDKGCAWFQVFVALALAAGPLALLWFTDAGCPALGSPPTVFWHECQPRGRGLLMLAGTALATLPILLLTRLGSDSLAHARNRLSKLSSRLLLYLFASSGLALLDDLALLTLRVVENKTDLPLLGAGLTGALLTALRALATHLSSGVNKLGNSTAGRSLKGVIGVVGVALMTLVAFGWAVAAYGVAGSKLSQQIPLGWLALAAAFILLLMFAIYRGNLDFLNLSSLHQFYAARLTRAYLGAGNRRRDIAWSETPVRGSGQKPVSDVVEGDDMPMGSGGSKGEPAYAPHRHGGPLHLINVNVNQTRYSATGNFQPDRKGWNMAVGPAGFNLGRTFWRAAGWREAEALSLGCWVSISGAAFSTGAGPRTGLGFSALLGLLGVRLGYWWRSGSGEKTSTPTTAGALMDEFTANFNPDKYRYWYLSDGGHFENTAAYELIRRKLKQIVVADCGADPDYSFDDLTNLVLKARIDFDAEIEFFGDADLDTLWSNTPWRTAFFAPALGLPRSGAALALARVGYRDDPEPGWLLLVKPRLLPDLPADLAHYADSAPSFPQQSTADQFYDEAQWESTRKLGRLIGGQLAGPLAALPQAWQDYLAAHPGFTGTDWSRPPPPKPAEDSPKPVGTAKLVALYTPIVIALWTGFEFYSNYQKSQATAAEERVKFVLSRIDVLEKKADEKPLCGTRTSDCPTAAGQLEMLRRELADLALIKPEKAKSLLEITDKLASALGLDRPLAGAATGGASARGELSTAGAAAGSPTSAPHSGSDQPAAAGQTHAPTPPAPTPAAPDAPVATPPPTSPPPPAQQPDIARALVYLQIYTEDARPRADSVVATLQAAGLLGTQLPGIENVTRSAQARGRKPPVRFERPTVIYYHTEDRELAEWIVRKGLTGQVALRDLSQSYRNIRPGMIEIWLP</sequence>
<proteinExistence type="predicted"/>
<feature type="transmembrane region" description="Helical" evidence="2">
    <location>
        <begin position="406"/>
        <end position="429"/>
    </location>
</feature>
<dbReference type="GO" id="GO:0004623">
    <property type="term" value="F:phospholipase A2 activity"/>
    <property type="evidence" value="ECO:0007669"/>
    <property type="project" value="TreeGrafter"/>
</dbReference>
<dbReference type="AlphaFoldDB" id="A0A4V3BLV9"/>
<dbReference type="PANTHER" id="PTHR10728">
    <property type="entry name" value="CYTOSOLIC PHOSPHOLIPASE A2"/>
    <property type="match status" value="1"/>
</dbReference>
<keyword evidence="2" id="KW-1133">Transmembrane helix</keyword>
<feature type="region of interest" description="Disordered" evidence="1">
    <location>
        <begin position="990"/>
        <end position="1048"/>
    </location>
</feature>
<dbReference type="SUPFAM" id="SSF52151">
    <property type="entry name" value="FabD/lysophospholipase-like"/>
    <property type="match status" value="2"/>
</dbReference>
<keyword evidence="2" id="KW-0472">Membrane</keyword>
<dbReference type="RefSeq" id="WP_133593708.1">
    <property type="nucleotide sequence ID" value="NZ_SNVV01000016.1"/>
</dbReference>
<feature type="transmembrane region" description="Helical" evidence="2">
    <location>
        <begin position="297"/>
        <end position="315"/>
    </location>
</feature>
<dbReference type="PANTHER" id="PTHR10728:SF40">
    <property type="entry name" value="PATATIN FAMILY PROTEIN"/>
    <property type="match status" value="1"/>
</dbReference>
<evidence type="ECO:0008006" key="5">
    <source>
        <dbReference type="Google" id="ProtNLM"/>
    </source>
</evidence>
<keyword evidence="4" id="KW-1185">Reference proteome</keyword>
<gene>
    <name evidence="3" type="ORF">C7389_11657</name>
</gene>
<dbReference type="InterPro" id="IPR016035">
    <property type="entry name" value="Acyl_Trfase/lysoPLipase"/>
</dbReference>
<name>A0A4V3BLV9_9RHOO</name>
<feature type="compositionally biased region" description="Low complexity" evidence="1">
    <location>
        <begin position="990"/>
        <end position="1019"/>
    </location>
</feature>
<feature type="transmembrane region" description="Helical" evidence="2">
    <location>
        <begin position="252"/>
        <end position="272"/>
    </location>
</feature>
<feature type="transmembrane region" description="Helical" evidence="2">
    <location>
        <begin position="336"/>
        <end position="360"/>
    </location>
</feature>
<feature type="compositionally biased region" description="Pro residues" evidence="1">
    <location>
        <begin position="1020"/>
        <end position="1047"/>
    </location>
</feature>
<dbReference type="GO" id="GO:0046475">
    <property type="term" value="P:glycerophospholipid catabolic process"/>
    <property type="evidence" value="ECO:0007669"/>
    <property type="project" value="TreeGrafter"/>
</dbReference>
<protein>
    <recommendedName>
        <fullName evidence="5">Patatin-like phospholipase</fullName>
    </recommendedName>
</protein>
<evidence type="ECO:0000256" key="2">
    <source>
        <dbReference type="SAM" id="Phobius"/>
    </source>
</evidence>
<feature type="transmembrane region" description="Helical" evidence="2">
    <location>
        <begin position="177"/>
        <end position="199"/>
    </location>
</feature>
<keyword evidence="2" id="KW-0812">Transmembrane</keyword>
<dbReference type="OrthoDB" id="100544at2"/>
<organism evidence="3 4">
    <name type="scientific">Azoarcus indigens</name>
    <dbReference type="NCBI Taxonomy" id="29545"/>
    <lineage>
        <taxon>Bacteria</taxon>
        <taxon>Pseudomonadati</taxon>
        <taxon>Pseudomonadota</taxon>
        <taxon>Betaproteobacteria</taxon>
        <taxon>Rhodocyclales</taxon>
        <taxon>Zoogloeaceae</taxon>
        <taxon>Azoarcus</taxon>
    </lineage>
</organism>
<accession>A0A4V3BLV9</accession>